<feature type="non-terminal residue" evidence="5">
    <location>
        <position position="336"/>
    </location>
</feature>
<reference evidence="5 6" key="1">
    <citation type="journal article" date="2018" name="Front. Microbiol.">
        <title>Genome-Wide Analysis of Corynespora cassiicola Leaf Fall Disease Putative Effectors.</title>
        <authorList>
            <person name="Lopez D."/>
            <person name="Ribeiro S."/>
            <person name="Label P."/>
            <person name="Fumanal B."/>
            <person name="Venisse J.S."/>
            <person name="Kohler A."/>
            <person name="de Oliveira R.R."/>
            <person name="Labutti K."/>
            <person name="Lipzen A."/>
            <person name="Lail K."/>
            <person name="Bauer D."/>
            <person name="Ohm R.A."/>
            <person name="Barry K.W."/>
            <person name="Spatafora J."/>
            <person name="Grigoriev I.V."/>
            <person name="Martin F.M."/>
            <person name="Pujade-Renaud V."/>
        </authorList>
    </citation>
    <scope>NUCLEOTIDE SEQUENCE [LARGE SCALE GENOMIC DNA]</scope>
    <source>
        <strain evidence="5 6">Philippines</strain>
    </source>
</reference>
<protein>
    <submittedName>
        <fullName evidence="5">Putative oxidoreductase CipA</fullName>
    </submittedName>
</protein>
<dbReference type="OrthoDB" id="419598at2759"/>
<evidence type="ECO:0000313" key="5">
    <source>
        <dbReference type="EMBL" id="PSN65149.1"/>
    </source>
</evidence>
<dbReference type="Gene3D" id="3.40.50.720">
    <property type="entry name" value="NAD(P)-binding Rossmann-like Domain"/>
    <property type="match status" value="1"/>
</dbReference>
<evidence type="ECO:0000259" key="4">
    <source>
        <dbReference type="Pfam" id="PF13460"/>
    </source>
</evidence>
<keyword evidence="6" id="KW-1185">Reference proteome</keyword>
<dbReference type="InterPro" id="IPR036291">
    <property type="entry name" value="NAD(P)-bd_dom_sf"/>
</dbReference>
<evidence type="ECO:0000256" key="2">
    <source>
        <dbReference type="ARBA" id="ARBA00022857"/>
    </source>
</evidence>
<organism evidence="5 6">
    <name type="scientific">Corynespora cassiicola Philippines</name>
    <dbReference type="NCBI Taxonomy" id="1448308"/>
    <lineage>
        <taxon>Eukaryota</taxon>
        <taxon>Fungi</taxon>
        <taxon>Dikarya</taxon>
        <taxon>Ascomycota</taxon>
        <taxon>Pezizomycotina</taxon>
        <taxon>Dothideomycetes</taxon>
        <taxon>Pleosporomycetidae</taxon>
        <taxon>Pleosporales</taxon>
        <taxon>Corynesporascaceae</taxon>
        <taxon>Corynespora</taxon>
    </lineage>
</organism>
<dbReference type="InterPro" id="IPR051609">
    <property type="entry name" value="NmrA/Isoflavone_reductase-like"/>
</dbReference>
<dbReference type="InterPro" id="IPR016040">
    <property type="entry name" value="NAD(P)-bd_dom"/>
</dbReference>
<dbReference type="PANTHER" id="PTHR47706:SF7">
    <property type="entry name" value="CIPA-LIKE, PUTATIVE (AFU_ORTHOLOGUE AFUA_1G01630)-RELATED"/>
    <property type="match status" value="1"/>
</dbReference>
<dbReference type="Proteomes" id="UP000240883">
    <property type="component" value="Unassembled WGS sequence"/>
</dbReference>
<dbReference type="AlphaFoldDB" id="A0A2T2NIG6"/>
<dbReference type="SUPFAM" id="SSF51735">
    <property type="entry name" value="NAD(P)-binding Rossmann-fold domains"/>
    <property type="match status" value="1"/>
</dbReference>
<keyword evidence="3" id="KW-0560">Oxidoreductase</keyword>
<dbReference type="PANTHER" id="PTHR47706">
    <property type="entry name" value="NMRA-LIKE FAMILY PROTEIN"/>
    <property type="match status" value="1"/>
</dbReference>
<comment type="similarity">
    <text evidence="1">Belongs to the NmrA-type oxidoreductase family. Isoflavone reductase subfamily.</text>
</comment>
<proteinExistence type="inferred from homology"/>
<dbReference type="Pfam" id="PF13460">
    <property type="entry name" value="NAD_binding_10"/>
    <property type="match status" value="1"/>
</dbReference>
<dbReference type="STRING" id="1448308.A0A2T2NIG6"/>
<dbReference type="GO" id="GO:0016491">
    <property type="term" value="F:oxidoreductase activity"/>
    <property type="evidence" value="ECO:0007669"/>
    <property type="project" value="UniProtKB-KW"/>
</dbReference>
<evidence type="ECO:0000256" key="1">
    <source>
        <dbReference type="ARBA" id="ARBA00005725"/>
    </source>
</evidence>
<name>A0A2T2NIG6_CORCC</name>
<sequence length="336" mass="36758">MAQSYAKDQPAGFKNRIEKIAIVGAGGQIGTHITRALLSTNRHAVTALTRPGSTSTLPSGLSVVQVDYDDASALTKALAGHDFLIITLSLSAPPDTQAKLIAAAAAARIRFVMPNWYGFDYANAELLHAIPVAPEVRGLTAEVERHGMSSWVMLACGLWYEYSLTLGDDSYGIDVKGRKVTWLDEGERVINHSSWPQVGKAVAGLVGLKVLPEDEEDEEVTLSSLGNRVVYVSSFRASQKMMFESVKKVTGTTDEDWTMAHESTAQRYEDGGKRLERGDISGFLRQLYSRLLSPRGEGDFESKHGLHNEVLGLEQEDLDYYTKVAVGAVNNGKFEY</sequence>
<dbReference type="EMBL" id="KZ678137">
    <property type="protein sequence ID" value="PSN65149.1"/>
    <property type="molecule type" value="Genomic_DNA"/>
</dbReference>
<evidence type="ECO:0000313" key="6">
    <source>
        <dbReference type="Proteomes" id="UP000240883"/>
    </source>
</evidence>
<gene>
    <name evidence="5" type="ORF">BS50DRAFT_527334</name>
</gene>
<evidence type="ECO:0000256" key="3">
    <source>
        <dbReference type="ARBA" id="ARBA00023002"/>
    </source>
</evidence>
<keyword evidence="2" id="KW-0521">NADP</keyword>
<feature type="domain" description="NAD(P)-binding" evidence="4">
    <location>
        <begin position="24"/>
        <end position="120"/>
    </location>
</feature>
<accession>A0A2T2NIG6</accession>